<feature type="compositionally biased region" description="Low complexity" evidence="1">
    <location>
        <begin position="22"/>
        <end position="43"/>
    </location>
</feature>
<keyword evidence="2" id="KW-0732">Signal</keyword>
<protein>
    <recommendedName>
        <fullName evidence="5">Saposin B-type domain-containing protein</fullName>
    </recommendedName>
</protein>
<name>A0A1Y2HZ93_9FUNG</name>
<evidence type="ECO:0000256" key="2">
    <source>
        <dbReference type="SAM" id="SignalP"/>
    </source>
</evidence>
<evidence type="ECO:0008006" key="5">
    <source>
        <dbReference type="Google" id="ProtNLM"/>
    </source>
</evidence>
<feature type="compositionally biased region" description="Polar residues" evidence="1">
    <location>
        <begin position="44"/>
        <end position="54"/>
    </location>
</feature>
<proteinExistence type="predicted"/>
<comment type="caution">
    <text evidence="3">The sequence shown here is derived from an EMBL/GenBank/DDBJ whole genome shotgun (WGS) entry which is preliminary data.</text>
</comment>
<evidence type="ECO:0000313" key="3">
    <source>
        <dbReference type="EMBL" id="ORZ39819.1"/>
    </source>
</evidence>
<accession>A0A1Y2HZ93</accession>
<reference evidence="3 4" key="1">
    <citation type="submission" date="2016-07" db="EMBL/GenBank/DDBJ databases">
        <title>Pervasive Adenine N6-methylation of Active Genes in Fungi.</title>
        <authorList>
            <consortium name="DOE Joint Genome Institute"/>
            <person name="Mondo S.J."/>
            <person name="Dannebaum R.O."/>
            <person name="Kuo R.C."/>
            <person name="Labutti K."/>
            <person name="Haridas S."/>
            <person name="Kuo A."/>
            <person name="Salamov A."/>
            <person name="Ahrendt S.R."/>
            <person name="Lipzen A."/>
            <person name="Sullivan W."/>
            <person name="Andreopoulos W.B."/>
            <person name="Clum A."/>
            <person name="Lindquist E."/>
            <person name="Daum C."/>
            <person name="Ramamoorthy G.K."/>
            <person name="Gryganskyi A."/>
            <person name="Culley D."/>
            <person name="Magnuson J.K."/>
            <person name="James T.Y."/>
            <person name="O'Malley M.A."/>
            <person name="Stajich J.E."/>
            <person name="Spatafora J.W."/>
            <person name="Visel A."/>
            <person name="Grigoriev I.V."/>
        </authorList>
    </citation>
    <scope>NUCLEOTIDE SEQUENCE [LARGE SCALE GENOMIC DNA]</scope>
    <source>
        <strain evidence="3 4">PL171</strain>
    </source>
</reference>
<evidence type="ECO:0000313" key="4">
    <source>
        <dbReference type="Proteomes" id="UP000193411"/>
    </source>
</evidence>
<dbReference type="EMBL" id="MCFL01000004">
    <property type="protein sequence ID" value="ORZ39819.1"/>
    <property type="molecule type" value="Genomic_DNA"/>
</dbReference>
<dbReference type="Proteomes" id="UP000193411">
    <property type="component" value="Unassembled WGS sequence"/>
</dbReference>
<gene>
    <name evidence="3" type="ORF">BCR44DRAFT_1509885</name>
</gene>
<feature type="signal peptide" evidence="2">
    <location>
        <begin position="1"/>
        <end position="20"/>
    </location>
</feature>
<sequence>MHSPLLIVLLVALTGALAQAQGGPSNSTLPTLPTLPFPTNNSTIPFPSRNSTVPSPGLTLRPSECEKKLNLEACLGMNLKETATEAEMSNALKTVICAPECSNTLSKISRDYVEEQCGFGARLGTNFDFLLPILPTLSTFMCTTDPQGNMCAAVMKGAQVQSGVKPQTNPKTNRLIPIPVDKFPKSFTCSECAAKIQDAAKAADAVAKAKSSAGKTYSIDSLFPYDDASVATRKSTCPAGAASATTTGGSNSASRNAGAATSVVALVVAVALVMA</sequence>
<feature type="chain" id="PRO_5010994246" description="Saposin B-type domain-containing protein" evidence="2">
    <location>
        <begin position="21"/>
        <end position="275"/>
    </location>
</feature>
<evidence type="ECO:0000256" key="1">
    <source>
        <dbReference type="SAM" id="MobiDB-lite"/>
    </source>
</evidence>
<dbReference type="AlphaFoldDB" id="A0A1Y2HZ93"/>
<feature type="region of interest" description="Disordered" evidence="1">
    <location>
        <begin position="22"/>
        <end position="57"/>
    </location>
</feature>
<organism evidence="3 4">
    <name type="scientific">Catenaria anguillulae PL171</name>
    <dbReference type="NCBI Taxonomy" id="765915"/>
    <lineage>
        <taxon>Eukaryota</taxon>
        <taxon>Fungi</taxon>
        <taxon>Fungi incertae sedis</taxon>
        <taxon>Blastocladiomycota</taxon>
        <taxon>Blastocladiomycetes</taxon>
        <taxon>Blastocladiales</taxon>
        <taxon>Catenariaceae</taxon>
        <taxon>Catenaria</taxon>
    </lineage>
</organism>
<keyword evidence="4" id="KW-1185">Reference proteome</keyword>